<dbReference type="SUPFAM" id="SSF161084">
    <property type="entry name" value="MAPEG domain-like"/>
    <property type="match status" value="1"/>
</dbReference>
<name>A0A6A5U9Q0_9PLEO</name>
<organism evidence="6 7">
    <name type="scientific">Byssothecium circinans</name>
    <dbReference type="NCBI Taxonomy" id="147558"/>
    <lineage>
        <taxon>Eukaryota</taxon>
        <taxon>Fungi</taxon>
        <taxon>Dikarya</taxon>
        <taxon>Ascomycota</taxon>
        <taxon>Pezizomycotina</taxon>
        <taxon>Dothideomycetes</taxon>
        <taxon>Pleosporomycetidae</taxon>
        <taxon>Pleosporales</taxon>
        <taxon>Massarineae</taxon>
        <taxon>Massarinaceae</taxon>
        <taxon>Byssothecium</taxon>
    </lineage>
</organism>
<dbReference type="Proteomes" id="UP000800035">
    <property type="component" value="Unassembled WGS sequence"/>
</dbReference>
<sequence length="154" mass="17025">MVTFELSAQYGGVLAAVVSTFFVGTWLGIRVGSYRKAAKIPYPYAYASYEQIQTASPDRSKAMHQFNCAQRGHQNFVENHSIAISAMLITGLKYPRAAMTLGIFWSVGRVFFALGYTNGKENGRGRFNGVFGLVAHYVLVIWAGVTVYDFFKAA</sequence>
<dbReference type="Gene3D" id="1.20.120.550">
    <property type="entry name" value="Membrane associated eicosanoid/glutathione metabolism-like domain"/>
    <property type="match status" value="1"/>
</dbReference>
<evidence type="ECO:0000313" key="7">
    <source>
        <dbReference type="Proteomes" id="UP000800035"/>
    </source>
</evidence>
<feature type="transmembrane region" description="Helical" evidence="5">
    <location>
        <begin position="6"/>
        <end position="29"/>
    </location>
</feature>
<comment type="subcellular location">
    <subcellularLocation>
        <location evidence="1">Membrane</location>
        <topology evidence="1">Multi-pass membrane protein</topology>
    </subcellularLocation>
</comment>
<dbReference type="OrthoDB" id="410651at2759"/>
<dbReference type="PANTHER" id="PTHR10250">
    <property type="entry name" value="MICROSOMAL GLUTATHIONE S-TRANSFERASE"/>
    <property type="match status" value="1"/>
</dbReference>
<keyword evidence="7" id="KW-1185">Reference proteome</keyword>
<keyword evidence="3 5" id="KW-1133">Transmembrane helix</keyword>
<evidence type="ECO:0000256" key="2">
    <source>
        <dbReference type="ARBA" id="ARBA00022692"/>
    </source>
</evidence>
<gene>
    <name evidence="6" type="ORF">CC80DRAFT_488109</name>
</gene>
<feature type="transmembrane region" description="Helical" evidence="5">
    <location>
        <begin position="97"/>
        <end position="117"/>
    </location>
</feature>
<dbReference type="PANTHER" id="PTHR10250:SF26">
    <property type="entry name" value="GLUTATHIONE S-TRANSFERASE 3, MITOCHONDRIAL"/>
    <property type="match status" value="1"/>
</dbReference>
<dbReference type="InterPro" id="IPR023352">
    <property type="entry name" value="MAPEG-like_dom_sf"/>
</dbReference>
<dbReference type="GO" id="GO:0004602">
    <property type="term" value="F:glutathione peroxidase activity"/>
    <property type="evidence" value="ECO:0007669"/>
    <property type="project" value="TreeGrafter"/>
</dbReference>
<evidence type="ECO:0000256" key="5">
    <source>
        <dbReference type="SAM" id="Phobius"/>
    </source>
</evidence>
<evidence type="ECO:0000256" key="1">
    <source>
        <dbReference type="ARBA" id="ARBA00004141"/>
    </source>
</evidence>
<keyword evidence="4 5" id="KW-0472">Membrane</keyword>
<dbReference type="Pfam" id="PF01124">
    <property type="entry name" value="MAPEG"/>
    <property type="match status" value="1"/>
</dbReference>
<evidence type="ECO:0000256" key="3">
    <source>
        <dbReference type="ARBA" id="ARBA00022989"/>
    </source>
</evidence>
<accession>A0A6A5U9Q0</accession>
<protein>
    <submittedName>
        <fullName evidence="6">Membrane-associated proteins in eicosanoid and glutathione metabolism</fullName>
    </submittedName>
</protein>
<dbReference type="InterPro" id="IPR001129">
    <property type="entry name" value="Membr-assoc_MAPEG"/>
</dbReference>
<reference evidence="6" key="1">
    <citation type="journal article" date="2020" name="Stud. Mycol.">
        <title>101 Dothideomycetes genomes: a test case for predicting lifestyles and emergence of pathogens.</title>
        <authorList>
            <person name="Haridas S."/>
            <person name="Albert R."/>
            <person name="Binder M."/>
            <person name="Bloem J."/>
            <person name="Labutti K."/>
            <person name="Salamov A."/>
            <person name="Andreopoulos B."/>
            <person name="Baker S."/>
            <person name="Barry K."/>
            <person name="Bills G."/>
            <person name="Bluhm B."/>
            <person name="Cannon C."/>
            <person name="Castanera R."/>
            <person name="Culley D."/>
            <person name="Daum C."/>
            <person name="Ezra D."/>
            <person name="Gonzalez J."/>
            <person name="Henrissat B."/>
            <person name="Kuo A."/>
            <person name="Liang C."/>
            <person name="Lipzen A."/>
            <person name="Lutzoni F."/>
            <person name="Magnuson J."/>
            <person name="Mondo S."/>
            <person name="Nolan M."/>
            <person name="Ohm R."/>
            <person name="Pangilinan J."/>
            <person name="Park H.-J."/>
            <person name="Ramirez L."/>
            <person name="Alfaro M."/>
            <person name="Sun H."/>
            <person name="Tritt A."/>
            <person name="Yoshinaga Y."/>
            <person name="Zwiers L.-H."/>
            <person name="Turgeon B."/>
            <person name="Goodwin S."/>
            <person name="Spatafora J."/>
            <person name="Crous P."/>
            <person name="Grigoriev I."/>
        </authorList>
    </citation>
    <scope>NUCLEOTIDE SEQUENCE</scope>
    <source>
        <strain evidence="6">CBS 675.92</strain>
    </source>
</reference>
<dbReference type="EMBL" id="ML976980">
    <property type="protein sequence ID" value="KAF1961661.1"/>
    <property type="molecule type" value="Genomic_DNA"/>
</dbReference>
<evidence type="ECO:0000313" key="6">
    <source>
        <dbReference type="EMBL" id="KAF1961661.1"/>
    </source>
</evidence>
<evidence type="ECO:0000256" key="4">
    <source>
        <dbReference type="ARBA" id="ARBA00023136"/>
    </source>
</evidence>
<dbReference type="GO" id="GO:0005635">
    <property type="term" value="C:nuclear envelope"/>
    <property type="evidence" value="ECO:0007669"/>
    <property type="project" value="TreeGrafter"/>
</dbReference>
<dbReference type="InterPro" id="IPR050997">
    <property type="entry name" value="MAPEG"/>
</dbReference>
<dbReference type="GO" id="GO:0016020">
    <property type="term" value="C:membrane"/>
    <property type="evidence" value="ECO:0007669"/>
    <property type="project" value="UniProtKB-SubCell"/>
</dbReference>
<dbReference type="AlphaFoldDB" id="A0A6A5U9Q0"/>
<feature type="transmembrane region" description="Helical" evidence="5">
    <location>
        <begin position="129"/>
        <end position="151"/>
    </location>
</feature>
<keyword evidence="2 5" id="KW-0812">Transmembrane</keyword>
<dbReference type="GO" id="GO:0005783">
    <property type="term" value="C:endoplasmic reticulum"/>
    <property type="evidence" value="ECO:0007669"/>
    <property type="project" value="TreeGrafter"/>
</dbReference>
<proteinExistence type="predicted"/>
<dbReference type="GO" id="GO:0004364">
    <property type="term" value="F:glutathione transferase activity"/>
    <property type="evidence" value="ECO:0007669"/>
    <property type="project" value="TreeGrafter"/>
</dbReference>